<dbReference type="AlphaFoldDB" id="A2ERC8"/>
<protein>
    <submittedName>
        <fullName evidence="1">Uncharacterized protein</fullName>
    </submittedName>
</protein>
<accession>A2ERC8</accession>
<keyword evidence="2" id="KW-1185">Reference proteome</keyword>
<dbReference type="KEGG" id="tva:4762668"/>
<evidence type="ECO:0000313" key="2">
    <source>
        <dbReference type="Proteomes" id="UP000001542"/>
    </source>
</evidence>
<dbReference type="VEuPathDB" id="TrichDB:TVAGG3_1004030"/>
<sequence>MTRNHQLFPLEIIPCVDFKNRHLWKKKDQKLKIHLKPYNSNTDIYIDELSSIPSGRQIYLPSKNLYDCFYNIYSFKSDQSSEDTVKQIKNYARHFRILAQFDFYPFATATLRNIDTFNEQSFIIKTLPSISIKIDEAFINNSDFNSKSKTAVAVAAAYCLRELHHSQNKFYKMSLDDIYLHEKKEETKITDNNDFTVRYQDKDYFICIDNAGFRYDPNLSYKDDIKDLGIILEKLIKDIKNQSLTLLYQRMQDENEKKRPSIDFVWTTLTNSIEEEIPDGLIEFVNEQKKSKLTNNLLPQKSGLSYILNKKERSLTDGLIMLATPPERQTGAAEAKFFVDFILSNKYFKFEGKWFVTNGLEEKIKEITGTSEPDYDQDYVDAIAIWNVIIKESSNELKAAIQDLVNNKSKVKRFISESEIDKMQKRHCTADNSGKNKKNNEIFIPLKSIIDLDYITNHLEIVSQKD</sequence>
<dbReference type="VEuPathDB" id="TrichDB:TVAG_305540"/>
<proteinExistence type="predicted"/>
<reference evidence="1" key="2">
    <citation type="journal article" date="2007" name="Science">
        <title>Draft genome sequence of the sexually transmitted pathogen Trichomonas vaginalis.</title>
        <authorList>
            <person name="Carlton J.M."/>
            <person name="Hirt R.P."/>
            <person name="Silva J.C."/>
            <person name="Delcher A.L."/>
            <person name="Schatz M."/>
            <person name="Zhao Q."/>
            <person name="Wortman J.R."/>
            <person name="Bidwell S.L."/>
            <person name="Alsmark U.C.M."/>
            <person name="Besteiro S."/>
            <person name="Sicheritz-Ponten T."/>
            <person name="Noel C.J."/>
            <person name="Dacks J.B."/>
            <person name="Foster P.G."/>
            <person name="Simillion C."/>
            <person name="Van de Peer Y."/>
            <person name="Miranda-Saavedra D."/>
            <person name="Barton G.J."/>
            <person name="Westrop G.D."/>
            <person name="Mueller S."/>
            <person name="Dessi D."/>
            <person name="Fiori P.L."/>
            <person name="Ren Q."/>
            <person name="Paulsen I."/>
            <person name="Zhang H."/>
            <person name="Bastida-Corcuera F.D."/>
            <person name="Simoes-Barbosa A."/>
            <person name="Brown M.T."/>
            <person name="Hayes R.D."/>
            <person name="Mukherjee M."/>
            <person name="Okumura C.Y."/>
            <person name="Schneider R."/>
            <person name="Smith A.J."/>
            <person name="Vanacova S."/>
            <person name="Villalvazo M."/>
            <person name="Haas B.J."/>
            <person name="Pertea M."/>
            <person name="Feldblyum T.V."/>
            <person name="Utterback T.R."/>
            <person name="Shu C.L."/>
            <person name="Osoegawa K."/>
            <person name="de Jong P.J."/>
            <person name="Hrdy I."/>
            <person name="Horvathova L."/>
            <person name="Zubacova Z."/>
            <person name="Dolezal P."/>
            <person name="Malik S.B."/>
            <person name="Logsdon J.M. Jr."/>
            <person name="Henze K."/>
            <person name="Gupta A."/>
            <person name="Wang C.C."/>
            <person name="Dunne R.L."/>
            <person name="Upcroft J.A."/>
            <person name="Upcroft P."/>
            <person name="White O."/>
            <person name="Salzberg S.L."/>
            <person name="Tang P."/>
            <person name="Chiu C.-H."/>
            <person name="Lee Y.-S."/>
            <person name="Embley T.M."/>
            <person name="Coombs G.H."/>
            <person name="Mottram J.C."/>
            <person name="Tachezy J."/>
            <person name="Fraser-Liggett C.M."/>
            <person name="Johnson P.J."/>
        </authorList>
    </citation>
    <scope>NUCLEOTIDE SEQUENCE [LARGE SCALE GENOMIC DNA]</scope>
    <source>
        <strain evidence="1">G3</strain>
    </source>
</reference>
<dbReference type="EMBL" id="DS113465">
    <property type="protein sequence ID" value="EAY04804.1"/>
    <property type="molecule type" value="Genomic_DNA"/>
</dbReference>
<gene>
    <name evidence="1" type="ORF">TVAG_305540</name>
</gene>
<reference evidence="1" key="1">
    <citation type="submission" date="2006-10" db="EMBL/GenBank/DDBJ databases">
        <authorList>
            <person name="Amadeo P."/>
            <person name="Zhao Q."/>
            <person name="Wortman J."/>
            <person name="Fraser-Liggett C."/>
            <person name="Carlton J."/>
        </authorList>
    </citation>
    <scope>NUCLEOTIDE SEQUENCE</scope>
    <source>
        <strain evidence="1">G3</strain>
    </source>
</reference>
<dbReference type="InParanoid" id="A2ERC8"/>
<evidence type="ECO:0000313" key="1">
    <source>
        <dbReference type="EMBL" id="EAY04804.1"/>
    </source>
</evidence>
<name>A2ERC8_TRIV3</name>
<dbReference type="RefSeq" id="XP_001317027.1">
    <property type="nucleotide sequence ID" value="XM_001316992.1"/>
</dbReference>
<organism evidence="1 2">
    <name type="scientific">Trichomonas vaginalis (strain ATCC PRA-98 / G3)</name>
    <dbReference type="NCBI Taxonomy" id="412133"/>
    <lineage>
        <taxon>Eukaryota</taxon>
        <taxon>Metamonada</taxon>
        <taxon>Parabasalia</taxon>
        <taxon>Trichomonadida</taxon>
        <taxon>Trichomonadidae</taxon>
        <taxon>Trichomonas</taxon>
    </lineage>
</organism>
<dbReference type="Proteomes" id="UP000001542">
    <property type="component" value="Unassembled WGS sequence"/>
</dbReference>